<dbReference type="InterPro" id="IPR041588">
    <property type="entry name" value="Integrase_H2C2"/>
</dbReference>
<dbReference type="SUPFAM" id="SSF57756">
    <property type="entry name" value="Retrovirus zinc finger-like domains"/>
    <property type="match status" value="1"/>
</dbReference>
<dbReference type="PROSITE" id="PS50158">
    <property type="entry name" value="ZF_CCHC"/>
    <property type="match status" value="1"/>
</dbReference>
<dbReference type="InterPro" id="IPR036875">
    <property type="entry name" value="Znf_CCHC_sf"/>
</dbReference>
<dbReference type="InterPro" id="IPR001878">
    <property type="entry name" value="Znf_CCHC"/>
</dbReference>
<dbReference type="AlphaFoldDB" id="A0A834GIP4"/>
<name>A0A834GIP4_RHOSS</name>
<comment type="caution">
    <text evidence="4">The sequence shown here is derived from an EMBL/GenBank/DDBJ whole genome shotgun (WGS) entry which is preliminary data.</text>
</comment>
<feature type="compositionally biased region" description="Low complexity" evidence="2">
    <location>
        <begin position="56"/>
        <end position="70"/>
    </location>
</feature>
<feature type="region of interest" description="Disordered" evidence="2">
    <location>
        <begin position="36"/>
        <end position="77"/>
    </location>
</feature>
<dbReference type="Gene3D" id="4.10.60.10">
    <property type="entry name" value="Zinc finger, CCHC-type"/>
    <property type="match status" value="1"/>
</dbReference>
<dbReference type="GO" id="GO:0008270">
    <property type="term" value="F:zinc ion binding"/>
    <property type="evidence" value="ECO:0007669"/>
    <property type="project" value="UniProtKB-KW"/>
</dbReference>
<proteinExistence type="predicted"/>
<evidence type="ECO:0000259" key="3">
    <source>
        <dbReference type="PROSITE" id="PS50158"/>
    </source>
</evidence>
<keyword evidence="1" id="KW-0862">Zinc</keyword>
<dbReference type="Proteomes" id="UP000626092">
    <property type="component" value="Unassembled WGS sequence"/>
</dbReference>
<sequence>MSTRSRRPFRGRLTDFQRDEILLKLVEQLDNNNLRISTLEGQRTQPNDGERGGEQGENSGNNNPNENGESQGERIEEQRADSLRNQQFRAGQGQGMRQNSMSDWTHDLLQRNQHETYDTTGDITKKIKMEFQDFEGKVNPTLFHDWLASIEEYFDWYDMADNQRVRFATMKLVGLAKISWIGVEGDIRRLGQPPIGTWQEMKAKLRETNTADPKGKNHAANKGGGKDNRCFKCGETGHMAYQCPKRNLHMGMEQEAEFDQQHNDDNDDSFDVGVLNTDDIEEEVDNSLISVVRRILTAPKVEKEDWRRTSIFQMLVHCGNQARKLIIDGGSCMNVVSAATVEHLKLPVQPHPHPYKVAWIDNTSIPVTQRCLVSFSYDSYSDSIWCDVISMNVTHILLGRQWLYGRDVQHCGKENTYAFSFKNKEIVLKPMNPAEMEKYKEKKPKGVAENKPKSLHILTKKCFQIESMELGVTYAVVVKEVSESAAATASELPSEVAELLSHFSDVAPKELPNELPPIRNIQHAIDLIPGSQLPNLPAYRMNPSEQAELKRQEYSFVIKHKAGSENKVADALSRVVYVLSSMAIQVVGFDLLKRDYPSSKDFSSIRAQLLAGQQGGYGDFSLHDGFLFKGTQLCLPNTSRREEMIWELHSGGAAGHFGRDKTIAMAEDRFYWPKLKGDVGRVVSQCRTCQLSKGRKKNAGLYTPLPLPHEPWQDLRHSPFEIVTSLLPRKPIDLVPLHIQARPSVEAEAFSQQIRVRVKPKWYPKGVSKKLHSKSAGPFKVLKKISSNAYVLELPDDMGISNVFNIEDLTRYSGHVEDSNRADLVASLPASKHFEDEIEDVVDHQIISTQHGGLS</sequence>
<dbReference type="InterPro" id="IPR021109">
    <property type="entry name" value="Peptidase_aspartic_dom_sf"/>
</dbReference>
<dbReference type="PANTHER" id="PTHR35046:SF26">
    <property type="entry name" value="RNA-DIRECTED DNA POLYMERASE"/>
    <property type="match status" value="1"/>
</dbReference>
<dbReference type="InterPro" id="IPR056924">
    <property type="entry name" value="SH3_Tf2-1"/>
</dbReference>
<dbReference type="Pfam" id="PF24626">
    <property type="entry name" value="SH3_Tf2-1"/>
    <property type="match status" value="1"/>
</dbReference>
<protein>
    <recommendedName>
        <fullName evidence="3">CCHC-type domain-containing protein</fullName>
    </recommendedName>
</protein>
<gene>
    <name evidence="4" type="ORF">RHSIM_Rhsim08G0121000</name>
</gene>
<accession>A0A834GIP4</accession>
<organism evidence="4 5">
    <name type="scientific">Rhododendron simsii</name>
    <name type="common">Sims's rhododendron</name>
    <dbReference type="NCBI Taxonomy" id="118357"/>
    <lineage>
        <taxon>Eukaryota</taxon>
        <taxon>Viridiplantae</taxon>
        <taxon>Streptophyta</taxon>
        <taxon>Embryophyta</taxon>
        <taxon>Tracheophyta</taxon>
        <taxon>Spermatophyta</taxon>
        <taxon>Magnoliopsida</taxon>
        <taxon>eudicotyledons</taxon>
        <taxon>Gunneridae</taxon>
        <taxon>Pentapetalae</taxon>
        <taxon>asterids</taxon>
        <taxon>Ericales</taxon>
        <taxon>Ericaceae</taxon>
        <taxon>Ericoideae</taxon>
        <taxon>Rhodoreae</taxon>
        <taxon>Rhododendron</taxon>
    </lineage>
</organism>
<dbReference type="Gene3D" id="2.40.70.10">
    <property type="entry name" value="Acid Proteases"/>
    <property type="match status" value="1"/>
</dbReference>
<evidence type="ECO:0000313" key="5">
    <source>
        <dbReference type="Proteomes" id="UP000626092"/>
    </source>
</evidence>
<evidence type="ECO:0000256" key="2">
    <source>
        <dbReference type="SAM" id="MobiDB-lite"/>
    </source>
</evidence>
<dbReference type="EMBL" id="WJXA01000008">
    <property type="protein sequence ID" value="KAF7135648.1"/>
    <property type="molecule type" value="Genomic_DNA"/>
</dbReference>
<dbReference type="CDD" id="cd00303">
    <property type="entry name" value="retropepsin_like"/>
    <property type="match status" value="1"/>
</dbReference>
<dbReference type="GO" id="GO:0003676">
    <property type="term" value="F:nucleic acid binding"/>
    <property type="evidence" value="ECO:0007669"/>
    <property type="project" value="InterPro"/>
</dbReference>
<dbReference type="FunFam" id="1.10.340.70:FF:000001">
    <property type="entry name" value="Retrovirus-related Pol polyprotein from transposon gypsy-like Protein"/>
    <property type="match status" value="1"/>
</dbReference>
<dbReference type="Pfam" id="PF17921">
    <property type="entry name" value="Integrase_H2C2"/>
    <property type="match status" value="1"/>
</dbReference>
<evidence type="ECO:0000313" key="4">
    <source>
        <dbReference type="EMBL" id="KAF7135648.1"/>
    </source>
</evidence>
<dbReference type="Pfam" id="PF00098">
    <property type="entry name" value="zf-CCHC"/>
    <property type="match status" value="1"/>
</dbReference>
<keyword evidence="5" id="KW-1185">Reference proteome</keyword>
<feature type="domain" description="CCHC-type" evidence="3">
    <location>
        <begin position="229"/>
        <end position="245"/>
    </location>
</feature>
<evidence type="ECO:0000256" key="1">
    <source>
        <dbReference type="PROSITE-ProRule" id="PRU00047"/>
    </source>
</evidence>
<dbReference type="OrthoDB" id="1934635at2759"/>
<dbReference type="PANTHER" id="PTHR35046">
    <property type="entry name" value="ZINC KNUCKLE (CCHC-TYPE) FAMILY PROTEIN"/>
    <property type="match status" value="1"/>
</dbReference>
<keyword evidence="1" id="KW-0479">Metal-binding</keyword>
<dbReference type="SMART" id="SM00343">
    <property type="entry name" value="ZnF_C2HC"/>
    <property type="match status" value="1"/>
</dbReference>
<dbReference type="Gene3D" id="1.10.340.70">
    <property type="match status" value="1"/>
</dbReference>
<reference evidence="4" key="1">
    <citation type="submission" date="2019-11" db="EMBL/GenBank/DDBJ databases">
        <authorList>
            <person name="Liu Y."/>
            <person name="Hou J."/>
            <person name="Li T.-Q."/>
            <person name="Guan C.-H."/>
            <person name="Wu X."/>
            <person name="Wu H.-Z."/>
            <person name="Ling F."/>
            <person name="Zhang R."/>
            <person name="Shi X.-G."/>
            <person name="Ren J.-P."/>
            <person name="Chen E.-F."/>
            <person name="Sun J.-M."/>
        </authorList>
    </citation>
    <scope>NUCLEOTIDE SEQUENCE</scope>
    <source>
        <strain evidence="4">Adult_tree_wgs_1</strain>
        <tissue evidence="4">Leaves</tissue>
    </source>
</reference>
<feature type="compositionally biased region" description="Polar residues" evidence="2">
    <location>
        <begin position="36"/>
        <end position="47"/>
    </location>
</feature>
<keyword evidence="1" id="KW-0863">Zinc-finger</keyword>